<dbReference type="GO" id="GO:0043565">
    <property type="term" value="F:sequence-specific DNA binding"/>
    <property type="evidence" value="ECO:0007669"/>
    <property type="project" value="InterPro"/>
</dbReference>
<dbReference type="SUPFAM" id="SSF159800">
    <property type="entry name" value="PrpR receptor domain-like"/>
    <property type="match status" value="1"/>
</dbReference>
<dbReference type="Pfam" id="PF00158">
    <property type="entry name" value="Sigma54_activat"/>
    <property type="match status" value="1"/>
</dbReference>
<evidence type="ECO:0000313" key="8">
    <source>
        <dbReference type="Proteomes" id="UP000198607"/>
    </source>
</evidence>
<evidence type="ECO:0000259" key="6">
    <source>
        <dbReference type="PROSITE" id="PS50045"/>
    </source>
</evidence>
<dbReference type="Gene3D" id="1.10.10.60">
    <property type="entry name" value="Homeodomain-like"/>
    <property type="match status" value="1"/>
</dbReference>
<dbReference type="Pfam" id="PF02954">
    <property type="entry name" value="HTH_8"/>
    <property type="match status" value="1"/>
</dbReference>
<keyword evidence="4 7" id="KW-0238">DNA-binding</keyword>
<dbReference type="SUPFAM" id="SSF52540">
    <property type="entry name" value="P-loop containing nucleoside triphosphate hydrolases"/>
    <property type="match status" value="1"/>
</dbReference>
<dbReference type="InterPro" id="IPR025662">
    <property type="entry name" value="Sigma_54_int_dom_ATP-bd_1"/>
</dbReference>
<dbReference type="SUPFAM" id="SSF55785">
    <property type="entry name" value="PYP-like sensor domain (PAS domain)"/>
    <property type="match status" value="1"/>
</dbReference>
<dbReference type="InterPro" id="IPR027417">
    <property type="entry name" value="P-loop_NTPase"/>
</dbReference>
<dbReference type="PROSITE" id="PS00675">
    <property type="entry name" value="SIGMA54_INTERACT_1"/>
    <property type="match status" value="1"/>
</dbReference>
<dbReference type="InterPro" id="IPR025944">
    <property type="entry name" value="Sigma_54_int_dom_CS"/>
</dbReference>
<dbReference type="InterPro" id="IPR003593">
    <property type="entry name" value="AAA+_ATPase"/>
</dbReference>
<evidence type="ECO:0000313" key="7">
    <source>
        <dbReference type="EMBL" id="SDH02634.1"/>
    </source>
</evidence>
<dbReference type="PROSITE" id="PS00676">
    <property type="entry name" value="SIGMA54_INTERACT_2"/>
    <property type="match status" value="1"/>
</dbReference>
<organism evidence="7 8">
    <name type="scientific">Propionivibrio dicarboxylicus</name>
    <dbReference type="NCBI Taxonomy" id="83767"/>
    <lineage>
        <taxon>Bacteria</taxon>
        <taxon>Pseudomonadati</taxon>
        <taxon>Pseudomonadota</taxon>
        <taxon>Betaproteobacteria</taxon>
        <taxon>Rhodocyclales</taxon>
        <taxon>Rhodocyclaceae</taxon>
        <taxon>Propionivibrio</taxon>
    </lineage>
</organism>
<dbReference type="Gene3D" id="3.40.50.300">
    <property type="entry name" value="P-loop containing nucleotide triphosphate hydrolases"/>
    <property type="match status" value="1"/>
</dbReference>
<dbReference type="InterPro" id="IPR000014">
    <property type="entry name" value="PAS"/>
</dbReference>
<dbReference type="InterPro" id="IPR025943">
    <property type="entry name" value="Sigma_54_int_dom_ATP-bd_2"/>
</dbReference>
<dbReference type="InterPro" id="IPR002078">
    <property type="entry name" value="Sigma_54_int"/>
</dbReference>
<reference evidence="7 8" key="1">
    <citation type="submission" date="2016-10" db="EMBL/GenBank/DDBJ databases">
        <authorList>
            <person name="de Groot N.N."/>
        </authorList>
    </citation>
    <scope>NUCLEOTIDE SEQUENCE [LARGE SCALE GENOMIC DNA]</scope>
    <source>
        <strain evidence="7 8">DSM 5885</strain>
    </source>
</reference>
<dbReference type="Gene3D" id="3.40.50.2300">
    <property type="match status" value="1"/>
</dbReference>
<dbReference type="InterPro" id="IPR002197">
    <property type="entry name" value="HTH_Fis"/>
</dbReference>
<dbReference type="PANTHER" id="PTHR32071">
    <property type="entry name" value="TRANSCRIPTIONAL REGULATORY PROTEIN"/>
    <property type="match status" value="1"/>
</dbReference>
<protein>
    <submittedName>
        <fullName evidence="7">Transcriptional regulator containing PAS, AAA-type ATPase, and DNA-binding Fis domains</fullName>
    </submittedName>
</protein>
<keyword evidence="2" id="KW-0067">ATP-binding</keyword>
<dbReference type="Gene3D" id="3.30.450.20">
    <property type="entry name" value="PAS domain"/>
    <property type="match status" value="1"/>
</dbReference>
<dbReference type="Pfam" id="PF13188">
    <property type="entry name" value="PAS_8"/>
    <property type="match status" value="1"/>
</dbReference>
<dbReference type="Gene3D" id="1.10.8.60">
    <property type="match status" value="1"/>
</dbReference>
<dbReference type="InterPro" id="IPR009057">
    <property type="entry name" value="Homeodomain-like_sf"/>
</dbReference>
<dbReference type="PROSITE" id="PS50045">
    <property type="entry name" value="SIGMA54_INTERACT_4"/>
    <property type="match status" value="1"/>
</dbReference>
<dbReference type="SMART" id="SM00382">
    <property type="entry name" value="AAA"/>
    <property type="match status" value="1"/>
</dbReference>
<dbReference type="STRING" id="83767.SAMN05660652_01048"/>
<feature type="domain" description="Sigma-54 factor interaction" evidence="6">
    <location>
        <begin position="331"/>
        <end position="561"/>
    </location>
</feature>
<evidence type="ECO:0000256" key="3">
    <source>
        <dbReference type="ARBA" id="ARBA00023015"/>
    </source>
</evidence>
<dbReference type="InterPro" id="IPR035965">
    <property type="entry name" value="PAS-like_dom_sf"/>
</dbReference>
<keyword evidence="5" id="KW-0804">Transcription</keyword>
<proteinExistence type="predicted"/>
<dbReference type="OrthoDB" id="9761705at2"/>
<keyword evidence="3" id="KW-0805">Transcription regulation</keyword>
<dbReference type="InterPro" id="IPR058031">
    <property type="entry name" value="AAA_lid_NorR"/>
</dbReference>
<evidence type="ECO:0000256" key="4">
    <source>
        <dbReference type="ARBA" id="ARBA00023125"/>
    </source>
</evidence>
<dbReference type="EMBL" id="FNCY01000003">
    <property type="protein sequence ID" value="SDH02634.1"/>
    <property type="molecule type" value="Genomic_DNA"/>
</dbReference>
<keyword evidence="1" id="KW-0547">Nucleotide-binding</keyword>
<dbReference type="Pfam" id="PF25601">
    <property type="entry name" value="AAA_lid_14"/>
    <property type="match status" value="1"/>
</dbReference>
<accession>A0A1G7Z1W1</accession>
<sequence length="639" mass="71061">MNKQITDVSAETFAYIAPNRDCAAMAAQVISEISESVHIAISDQAQALGIARSIADNGISGIICSASAEQIIRAVVDVPIQPIQPSTADIVRLISKMMDDDQIIRIKRGSGFTLSIGVNETLPLREFEWIENFFGIHLIRVNQYFDKAKTPLNALIVNADDISDDDVKMQYCENVWYANPGAETLVWALKNLKSLVTERTKGASSGYRLRAAMQFMQEGIVVFNHHSEVEYVNHAAERILGEEFKNMVSGNGQNYAIPISDALNFGHTRTGQIEHPRYSHCWYRVAPMIIANERIGAMLTIFDTRLLPGKIDKTANIKKSGFTARYYFSDYLTENDQMKTVLDAAKRYAAADSPLLITGETGTGKEIIAQSVHNHSVRAIGPFVAVNFAALAESLLESELFGYEAGSFTGAKKEGKPGLFEQAEGGTIFLDEIGEVPLGMQARLLRVVQERVVMRVGGTRVIPINVRLIAATHRDLPDLIEKGLFRRDLYHRLNVLQLRLLPLAQRSCDLPLLIKRLNEKISSKAGRDQLVLSEDAMSLLAKYSWPGNVRELENLLERLLILKSGEIARAEDVSSALDMNNVNALANQWRPQGMTLEQIEVEAIRQALARYGNQEDAARSLGISTTTIWRKLKNCKMNE</sequence>
<dbReference type="SUPFAM" id="SSF46689">
    <property type="entry name" value="Homeodomain-like"/>
    <property type="match status" value="1"/>
</dbReference>
<evidence type="ECO:0000256" key="2">
    <source>
        <dbReference type="ARBA" id="ARBA00022840"/>
    </source>
</evidence>
<evidence type="ECO:0000256" key="5">
    <source>
        <dbReference type="ARBA" id="ARBA00023163"/>
    </source>
</evidence>
<dbReference type="PANTHER" id="PTHR32071:SF57">
    <property type="entry name" value="C4-DICARBOXYLATE TRANSPORT TRANSCRIPTIONAL REGULATORY PROTEIN DCTD"/>
    <property type="match status" value="1"/>
</dbReference>
<evidence type="ECO:0000256" key="1">
    <source>
        <dbReference type="ARBA" id="ARBA00022741"/>
    </source>
</evidence>
<dbReference type="PROSITE" id="PS00688">
    <property type="entry name" value="SIGMA54_INTERACT_3"/>
    <property type="match status" value="1"/>
</dbReference>
<dbReference type="GO" id="GO:0005524">
    <property type="term" value="F:ATP binding"/>
    <property type="evidence" value="ECO:0007669"/>
    <property type="project" value="UniProtKB-KW"/>
</dbReference>
<gene>
    <name evidence="7" type="ORF">SAMN05660652_01048</name>
</gene>
<name>A0A1G7Z1W1_9RHOO</name>
<dbReference type="FunFam" id="3.40.50.300:FF:000006">
    <property type="entry name" value="DNA-binding transcriptional regulator NtrC"/>
    <property type="match status" value="1"/>
</dbReference>
<dbReference type="GO" id="GO:0006355">
    <property type="term" value="P:regulation of DNA-templated transcription"/>
    <property type="evidence" value="ECO:0007669"/>
    <property type="project" value="InterPro"/>
</dbReference>
<dbReference type="AlphaFoldDB" id="A0A1G7Z1W1"/>
<dbReference type="CDD" id="cd00009">
    <property type="entry name" value="AAA"/>
    <property type="match status" value="1"/>
</dbReference>
<keyword evidence="8" id="KW-1185">Reference proteome</keyword>
<dbReference type="Proteomes" id="UP000198607">
    <property type="component" value="Unassembled WGS sequence"/>
</dbReference>
<dbReference type="RefSeq" id="WP_091934807.1">
    <property type="nucleotide sequence ID" value="NZ_FNCY01000003.1"/>
</dbReference>